<dbReference type="InterPro" id="IPR032776">
    <property type="entry name" value="CECR6/TMEM121"/>
</dbReference>
<feature type="transmembrane region" description="Helical" evidence="3">
    <location>
        <begin position="63"/>
        <end position="82"/>
    </location>
</feature>
<evidence type="ECO:0000256" key="1">
    <source>
        <dbReference type="ARBA" id="ARBA00007711"/>
    </source>
</evidence>
<feature type="transmembrane region" description="Helical" evidence="3">
    <location>
        <begin position="799"/>
        <end position="818"/>
    </location>
</feature>
<reference evidence="4 5" key="1">
    <citation type="submission" date="2023-10" db="EMBL/GenBank/DDBJ databases">
        <title>Comparative genomics analysis reveals potential genetic determinants of host preference in Cryptosporidium xiaoi.</title>
        <authorList>
            <person name="Xiao L."/>
            <person name="Li J."/>
        </authorList>
    </citation>
    <scope>NUCLEOTIDE SEQUENCE [LARGE SCALE GENOMIC DNA]</scope>
    <source>
        <strain evidence="4 5">52996</strain>
    </source>
</reference>
<name>A0AAV9XWM0_9CRYT</name>
<dbReference type="Proteomes" id="UP001311799">
    <property type="component" value="Unassembled WGS sequence"/>
</dbReference>
<comment type="similarity">
    <text evidence="1">Belongs to the TMEM121 family.</text>
</comment>
<keyword evidence="3" id="KW-0472">Membrane</keyword>
<evidence type="ECO:0000313" key="4">
    <source>
        <dbReference type="EMBL" id="KAK6588913.1"/>
    </source>
</evidence>
<gene>
    <name evidence="4" type="ORF">RS030_2318</name>
</gene>
<feature type="transmembrane region" description="Helical" evidence="3">
    <location>
        <begin position="31"/>
        <end position="51"/>
    </location>
</feature>
<evidence type="ECO:0000256" key="3">
    <source>
        <dbReference type="SAM" id="Phobius"/>
    </source>
</evidence>
<sequence>MWIKFSAISLAFAASLFAVQAIIIYLWMYQHSALFLIFLVGDIPLMINFLLRRHETNSAISGGLQWFWYSLILTLKMVFLVWHKTFESSSNNTILDKLPYTVFPSSIIPIVLFITPAIYILLSFRAAPQLYGSPIYVLSTESLLHSDLVTHVLLDLTDILVQMQHEQYPASLLLHSNWVYMYAGIVLTLVLFFHGLSFPTSGGEPTNLQRQGGDVYIVRKHAALVGIFLVDIPLLILRVYIWLHFPVFPGFNPWIMKNMLFIPLQIVRLNQCRLAEKERSQKSQRESFFSSVIVRDDTKGGRSLIKKDGNSSIKGKSSQLSHNGHDSNNKTGTIELSTLNTNRDDENDILNVNSSNNIDGIINTKDNGFNRSDLTSNSNLNVDNNRNLSNDMSINGMNININSKNDITIQDLSMTSSNIQKALNMSAMQGLSNDEVLQQEQIHEDLQQFSSINNLTNKNEQPDKELDTNVKKSFDYILKDINSTRNIPPQDFTFFTIIKQLIYMFQKSGQSSYLSSILDNTLNVTQFQNIRLSLALIIPLISQITIAIICRKPEEGGNSLQCNVNWFFPALKNSDNFSDVRCSATFLSSAIFNFVSYYLVWFGMANFFDIICGSIYQTVIIGSFYFVVHGIRNGQFIDPYFLNGSIDVVDILVLLCVSPAVLALLFNYFPLSSAFLGRKYLRFATPLSHKQWLINKISINTDQKNSDVDNRTQQNSGSTVREDEVGYVNIGSCLLLLNCRYGIAPVGLNGLLIGPDTIKGIRTIDLLLTIFYRDILFIFITRGILLTFCFTWASLGIFLAHITFMIIYGIISHTIRLLSLRRFELKILFQKILRDIVKDDSSSLSLFQQNPNLLRNHEKIYRNEDWKNSSIQQIFSKSNPTSSKHAELMQIIEQISLPYYSFNNIIKKYSTSGFFSSPGNVFLPYTLGTIPL</sequence>
<feature type="region of interest" description="Disordered" evidence="2">
    <location>
        <begin position="301"/>
        <end position="333"/>
    </location>
</feature>
<feature type="transmembrane region" description="Helical" evidence="3">
    <location>
        <begin position="222"/>
        <end position="243"/>
    </location>
</feature>
<evidence type="ECO:0000256" key="2">
    <source>
        <dbReference type="SAM" id="MobiDB-lite"/>
    </source>
</evidence>
<feature type="transmembrane region" description="Helical" evidence="3">
    <location>
        <begin position="583"/>
        <end position="600"/>
    </location>
</feature>
<protein>
    <recommendedName>
        <fullName evidence="6">Transmembrane protein</fullName>
    </recommendedName>
</protein>
<dbReference type="EMBL" id="JAWDEY010000022">
    <property type="protein sequence ID" value="KAK6588913.1"/>
    <property type="molecule type" value="Genomic_DNA"/>
</dbReference>
<keyword evidence="3" id="KW-0812">Transmembrane</keyword>
<evidence type="ECO:0000313" key="5">
    <source>
        <dbReference type="Proteomes" id="UP001311799"/>
    </source>
</evidence>
<feature type="transmembrane region" description="Helical" evidence="3">
    <location>
        <begin position="775"/>
        <end position="793"/>
    </location>
</feature>
<proteinExistence type="inferred from homology"/>
<feature type="transmembrane region" description="Helical" evidence="3">
    <location>
        <begin position="607"/>
        <end position="628"/>
    </location>
</feature>
<feature type="compositionally biased region" description="Polar residues" evidence="2">
    <location>
        <begin position="310"/>
        <end position="322"/>
    </location>
</feature>
<keyword evidence="5" id="KW-1185">Reference proteome</keyword>
<comment type="caution">
    <text evidence="4">The sequence shown here is derived from an EMBL/GenBank/DDBJ whole genome shotgun (WGS) entry which is preliminary data.</text>
</comment>
<feature type="transmembrane region" description="Helical" evidence="3">
    <location>
        <begin position="179"/>
        <end position="201"/>
    </location>
</feature>
<feature type="transmembrane region" description="Helical" evidence="3">
    <location>
        <begin position="102"/>
        <end position="122"/>
    </location>
</feature>
<feature type="transmembrane region" description="Helical" evidence="3">
    <location>
        <begin position="648"/>
        <end position="669"/>
    </location>
</feature>
<dbReference type="Pfam" id="PF14997">
    <property type="entry name" value="CECR6_TMEM121"/>
    <property type="match status" value="1"/>
</dbReference>
<keyword evidence="3" id="KW-1133">Transmembrane helix</keyword>
<accession>A0AAV9XWM0</accession>
<organism evidence="4 5">
    <name type="scientific">Cryptosporidium xiaoi</name>
    <dbReference type="NCBI Taxonomy" id="659607"/>
    <lineage>
        <taxon>Eukaryota</taxon>
        <taxon>Sar</taxon>
        <taxon>Alveolata</taxon>
        <taxon>Apicomplexa</taxon>
        <taxon>Conoidasida</taxon>
        <taxon>Coccidia</taxon>
        <taxon>Eucoccidiorida</taxon>
        <taxon>Eimeriorina</taxon>
        <taxon>Cryptosporidiidae</taxon>
        <taxon>Cryptosporidium</taxon>
    </lineage>
</organism>
<dbReference type="AlphaFoldDB" id="A0AAV9XWM0"/>
<evidence type="ECO:0008006" key="6">
    <source>
        <dbReference type="Google" id="ProtNLM"/>
    </source>
</evidence>